<organism evidence="2 3">
    <name type="scientific">Streptosporangium saharense</name>
    <dbReference type="NCBI Taxonomy" id="1706840"/>
    <lineage>
        <taxon>Bacteria</taxon>
        <taxon>Bacillati</taxon>
        <taxon>Actinomycetota</taxon>
        <taxon>Actinomycetes</taxon>
        <taxon>Streptosporangiales</taxon>
        <taxon>Streptosporangiaceae</taxon>
        <taxon>Streptosporangium</taxon>
    </lineage>
</organism>
<dbReference type="InterPro" id="IPR036365">
    <property type="entry name" value="PGBD-like_sf"/>
</dbReference>
<protein>
    <recommendedName>
        <fullName evidence="1">Peptidase C51 domain-containing protein</fullName>
    </recommendedName>
</protein>
<dbReference type="RefSeq" id="WP_184713821.1">
    <property type="nucleotide sequence ID" value="NZ_JACHJP010000002.1"/>
</dbReference>
<reference evidence="2 3" key="1">
    <citation type="submission" date="2020-08" db="EMBL/GenBank/DDBJ databases">
        <title>Genomic Encyclopedia of Type Strains, Phase III (KMG-III): the genomes of soil and plant-associated and newly described type strains.</title>
        <authorList>
            <person name="Whitman W."/>
        </authorList>
    </citation>
    <scope>NUCLEOTIDE SEQUENCE [LARGE SCALE GENOMIC DNA]</scope>
    <source>
        <strain evidence="2 3">CECT 8840</strain>
    </source>
</reference>
<dbReference type="SUPFAM" id="SSF47090">
    <property type="entry name" value="PGBD-like"/>
    <property type="match status" value="1"/>
</dbReference>
<sequence length="255" mass="28281">MTVDRMLAAARAFLGVQGRPNAITRAYARRNGDVFLTAPWCDMAITEWARRSGNAAAVLPSGDRAYTVWHAQDGRRLGRWYPGGDENIRKHAKPGALLFMAWEGTDRIGDIDHVGIVERNLGDGRVQSIEGNTGDAVRRRVRSSSVIAGFWNPPYGTVTRPPSPEPNPEQDWMEEIVKKLPLLYLDEKNPLTGWHVKTLSGLLFARGYPIPDVADATVFTRHHDERLRSFQKAAGLTSEGGKTGPRTWAALLKVT</sequence>
<keyword evidence="3" id="KW-1185">Reference proteome</keyword>
<dbReference type="Proteomes" id="UP000552644">
    <property type="component" value="Unassembled WGS sequence"/>
</dbReference>
<dbReference type="InterPro" id="IPR036366">
    <property type="entry name" value="PGBDSf"/>
</dbReference>
<dbReference type="AlphaFoldDB" id="A0A7W7QKA4"/>
<evidence type="ECO:0000313" key="2">
    <source>
        <dbReference type="EMBL" id="MBB4915107.1"/>
    </source>
</evidence>
<dbReference type="Gene3D" id="1.10.101.10">
    <property type="entry name" value="PGBD-like superfamily/PGBD"/>
    <property type="match status" value="1"/>
</dbReference>
<feature type="domain" description="Peptidase C51" evidence="1">
    <location>
        <begin position="39"/>
        <end position="132"/>
    </location>
</feature>
<name>A0A7W7QKA4_9ACTN</name>
<comment type="caution">
    <text evidence="2">The sequence shown here is derived from an EMBL/GenBank/DDBJ whole genome shotgun (WGS) entry which is preliminary data.</text>
</comment>
<gene>
    <name evidence="2" type="ORF">FHS44_002192</name>
</gene>
<dbReference type="EMBL" id="JACHJP010000002">
    <property type="protein sequence ID" value="MBB4915107.1"/>
    <property type="molecule type" value="Genomic_DNA"/>
</dbReference>
<proteinExistence type="predicted"/>
<accession>A0A7W7QKA4</accession>
<evidence type="ECO:0000313" key="3">
    <source>
        <dbReference type="Proteomes" id="UP000552644"/>
    </source>
</evidence>
<dbReference type="InterPro" id="IPR007921">
    <property type="entry name" value="CHAP_dom"/>
</dbReference>
<dbReference type="Pfam" id="PF05257">
    <property type="entry name" value="CHAP"/>
    <property type="match status" value="1"/>
</dbReference>
<evidence type="ECO:0000259" key="1">
    <source>
        <dbReference type="Pfam" id="PF05257"/>
    </source>
</evidence>